<sequence length="832" mass="93932">MTSTATTTLTAQERAIAEGKKSLYENVSDRVLRMYEAIRAYGPPRVALDRAVCFTESFQETESQPMVLRWAKALKHYAEKAPIAIFDDELIVGRPNTWLGRWGIVYPELDGSIMPDGVEMFRKNKGKVGEVVVTDEDARLINEVLTPYWTGKDYASAFHDALPEETRFTIFGPDPENLLLPTCVVLVTSNIRHSQNWTPDFSKILTRGVRGIREEARAKLDALEEPRDIIYKKPFLEAVIITCDAMTLWSKRYARLATEMADKERDPERKQELLTIAEVCDRVPENPARTFQEALQAQWWGQMFNRVEQTSSAMGQGRMDQYLLPYYQKDLAEGKITPESATELLQCLWIQMAQCVEIKLNPVAAAGTEGFSKFEDVVLGGQTSDGRDATNELTYLILESTRSLQIPVPEPCIRIHANTPDRLLHYVAEVIKDGKGFPKLLNDEMVIPFYLANGATLKEALDWHISGCCENRLINRETNVTGNGGINYGSVVEMTFRDGKLKVLKDLQFGVQTGDPRAWTSFDQVWNAFCTQLEHLARHALIQQHLALKIKPDYFAAPATSMLHDLAMEHCRDLHSHGDYIPGAIDHSCFEAIGKATAIDSLAAVKHLIFDTGRLTWDRLLEAIEANWEGHEAVRQMCLNAPKYGNGIEWVDRIGWDIEHFILEYLHRHPKPHDQCFLLRQIPVTFHVPLGKVTWATPNGRPAGEYLSEGISASHGMDVKGPTVALASMARARDLSYREKGGDLINLKFSPANVAGEEGTRRLMQIVRTWSELKHWHVQFNIINKETLLAAQKDPDKYRNLIVRIAGYSAYFVDLSPVQQAEIIARTEEPAG</sequence>
<gene>
    <name evidence="6" type="ORF">V0288_23200</name>
</gene>
<dbReference type="InterPro" id="IPR019777">
    <property type="entry name" value="Form_AcTrfase_GR_CS"/>
</dbReference>
<name>A0AAW9QQK4_9CHRO</name>
<evidence type="ECO:0000259" key="4">
    <source>
        <dbReference type="PROSITE" id="PS51149"/>
    </source>
</evidence>
<reference evidence="6 7" key="1">
    <citation type="submission" date="2024-01" db="EMBL/GenBank/DDBJ databases">
        <title>Genomic insights into the taxonomy and metabolism of the cyanobacterium Pannus brasiliensis CCIBt3594.</title>
        <authorList>
            <person name="Machado M."/>
            <person name="Botero N.B."/>
            <person name="Andreote A.P.D."/>
            <person name="Feitosa A.M.T."/>
            <person name="Popin R."/>
            <person name="Sivonen K."/>
            <person name="Fiore M.F."/>
        </authorList>
    </citation>
    <scope>NUCLEOTIDE SEQUENCE [LARGE SCALE GENOMIC DNA]</scope>
    <source>
        <strain evidence="6 7">CCIBt3594</strain>
    </source>
</reference>
<dbReference type="PROSITE" id="PS00850">
    <property type="entry name" value="GLY_RADICAL_1"/>
    <property type="match status" value="1"/>
</dbReference>
<dbReference type="Pfam" id="PF02901">
    <property type="entry name" value="PFL-like"/>
    <property type="match status" value="1"/>
</dbReference>
<keyword evidence="2 6" id="KW-0456">Lyase</keyword>
<evidence type="ECO:0000313" key="6">
    <source>
        <dbReference type="EMBL" id="MEG3440055.1"/>
    </source>
</evidence>
<dbReference type="PROSITE" id="PS51554">
    <property type="entry name" value="PFL"/>
    <property type="match status" value="1"/>
</dbReference>
<dbReference type="Pfam" id="PF01228">
    <property type="entry name" value="Gly_radical"/>
    <property type="match status" value="1"/>
</dbReference>
<dbReference type="InterPro" id="IPR051215">
    <property type="entry name" value="GRE"/>
</dbReference>
<organism evidence="6 7">
    <name type="scientific">Pannus brasiliensis CCIBt3594</name>
    <dbReference type="NCBI Taxonomy" id="1427578"/>
    <lineage>
        <taxon>Bacteria</taxon>
        <taxon>Bacillati</taxon>
        <taxon>Cyanobacteriota</taxon>
        <taxon>Cyanophyceae</taxon>
        <taxon>Oscillatoriophycideae</taxon>
        <taxon>Chroococcales</taxon>
        <taxon>Microcystaceae</taxon>
        <taxon>Pannus</taxon>
    </lineage>
</organism>
<dbReference type="InterPro" id="IPR001150">
    <property type="entry name" value="Gly_radical"/>
</dbReference>
<dbReference type="PANTHER" id="PTHR43641">
    <property type="entry name" value="FORMATE ACETYLTRANSFERASE 3-RELATED"/>
    <property type="match status" value="1"/>
</dbReference>
<protein>
    <submittedName>
        <fullName evidence="6">Pyruvate formate lyase family protein</fullName>
    </submittedName>
</protein>
<evidence type="ECO:0000256" key="1">
    <source>
        <dbReference type="ARBA" id="ARBA00022818"/>
    </source>
</evidence>
<proteinExistence type="predicted"/>
<dbReference type="AlphaFoldDB" id="A0AAW9QQK4"/>
<accession>A0AAW9QQK4</accession>
<evidence type="ECO:0000256" key="3">
    <source>
        <dbReference type="PROSITE-ProRule" id="PRU00493"/>
    </source>
</evidence>
<dbReference type="GO" id="GO:0005829">
    <property type="term" value="C:cytosol"/>
    <property type="evidence" value="ECO:0007669"/>
    <property type="project" value="TreeGrafter"/>
</dbReference>
<dbReference type="Proteomes" id="UP001328733">
    <property type="component" value="Unassembled WGS sequence"/>
</dbReference>
<evidence type="ECO:0000256" key="2">
    <source>
        <dbReference type="ARBA" id="ARBA00023239"/>
    </source>
</evidence>
<keyword evidence="7" id="KW-1185">Reference proteome</keyword>
<dbReference type="RefSeq" id="WP_332867526.1">
    <property type="nucleotide sequence ID" value="NZ_JBAFSM010000072.1"/>
</dbReference>
<dbReference type="Gene3D" id="3.20.70.20">
    <property type="match status" value="1"/>
</dbReference>
<dbReference type="PROSITE" id="PS51149">
    <property type="entry name" value="GLY_RADICAL_2"/>
    <property type="match status" value="1"/>
</dbReference>
<evidence type="ECO:0000313" key="7">
    <source>
        <dbReference type="Proteomes" id="UP001328733"/>
    </source>
</evidence>
<feature type="modified residue" description="Glycine radical" evidence="3">
    <location>
        <position position="807"/>
    </location>
</feature>
<dbReference type="EMBL" id="JBAFSM010000072">
    <property type="protein sequence ID" value="MEG3440055.1"/>
    <property type="molecule type" value="Genomic_DNA"/>
</dbReference>
<feature type="domain" description="PFL" evidence="5">
    <location>
        <begin position="29"/>
        <end position="702"/>
    </location>
</feature>
<keyword evidence="6" id="KW-0670">Pyruvate</keyword>
<keyword evidence="1 3" id="KW-0556">Organic radical</keyword>
<dbReference type="GO" id="GO:0016829">
    <property type="term" value="F:lyase activity"/>
    <property type="evidence" value="ECO:0007669"/>
    <property type="project" value="UniProtKB-KW"/>
</dbReference>
<evidence type="ECO:0000259" key="5">
    <source>
        <dbReference type="PROSITE" id="PS51554"/>
    </source>
</evidence>
<dbReference type="SUPFAM" id="SSF51998">
    <property type="entry name" value="PFL-like glycyl radical enzymes"/>
    <property type="match status" value="1"/>
</dbReference>
<dbReference type="PANTHER" id="PTHR43641:SF2">
    <property type="entry name" value="DEHYDRATASE YBIW-RELATED"/>
    <property type="match status" value="1"/>
</dbReference>
<comment type="caution">
    <text evidence="6">The sequence shown here is derived from an EMBL/GenBank/DDBJ whole genome shotgun (WGS) entry which is preliminary data.</text>
</comment>
<dbReference type="InterPro" id="IPR004184">
    <property type="entry name" value="PFL_dom"/>
</dbReference>
<feature type="domain" description="Glycine radical" evidence="4">
    <location>
        <begin position="709"/>
        <end position="832"/>
    </location>
</feature>